<dbReference type="GO" id="GO:0032993">
    <property type="term" value="C:protein-DNA complex"/>
    <property type="evidence" value="ECO:0007669"/>
    <property type="project" value="TreeGrafter"/>
</dbReference>
<protein>
    <submittedName>
        <fullName evidence="6">DNA-binding LytR/AlgR family response regulator</fullName>
    </submittedName>
</protein>
<dbReference type="GO" id="GO:0006355">
    <property type="term" value="P:regulation of DNA-templated transcription"/>
    <property type="evidence" value="ECO:0007669"/>
    <property type="project" value="TreeGrafter"/>
</dbReference>
<dbReference type="OrthoDB" id="1646880at2"/>
<organism evidence="6 7">
    <name type="scientific">Mucilaginibacter gotjawali</name>
    <dbReference type="NCBI Taxonomy" id="1550579"/>
    <lineage>
        <taxon>Bacteria</taxon>
        <taxon>Pseudomonadati</taxon>
        <taxon>Bacteroidota</taxon>
        <taxon>Sphingobacteriia</taxon>
        <taxon>Sphingobacteriales</taxon>
        <taxon>Sphingobacteriaceae</taxon>
        <taxon>Mucilaginibacter</taxon>
    </lineage>
</organism>
<evidence type="ECO:0000313" key="6">
    <source>
        <dbReference type="EMBL" id="MBB3059184.1"/>
    </source>
</evidence>
<accession>A0A839SPP3</accession>
<dbReference type="GO" id="GO:0000156">
    <property type="term" value="F:phosphorelay response regulator activity"/>
    <property type="evidence" value="ECO:0007669"/>
    <property type="project" value="TreeGrafter"/>
</dbReference>
<dbReference type="Gene3D" id="2.40.50.1020">
    <property type="entry name" value="LytTr DNA-binding domain"/>
    <property type="match status" value="1"/>
</dbReference>
<keyword evidence="2" id="KW-0902">Two-component regulatory system</keyword>
<reference evidence="6" key="1">
    <citation type="submission" date="2020-08" db="EMBL/GenBank/DDBJ databases">
        <title>Genomic Encyclopedia of Type Strains, Phase III (KMG-III): the genomes of soil and plant-associated and newly described type strains.</title>
        <authorList>
            <person name="Whitman W."/>
        </authorList>
    </citation>
    <scope>NUCLEOTIDE SEQUENCE [LARGE SCALE GENOMIC DNA]</scope>
    <source>
        <strain evidence="6">CECT 8628</strain>
    </source>
</reference>
<name>A0A839SPP3_9SPHI</name>
<proteinExistence type="predicted"/>
<dbReference type="InterPro" id="IPR007492">
    <property type="entry name" value="LytTR_DNA-bd_dom"/>
</dbReference>
<keyword evidence="3 6" id="KW-0238">DNA-binding</keyword>
<dbReference type="SUPFAM" id="SSF52172">
    <property type="entry name" value="CheY-like"/>
    <property type="match status" value="1"/>
</dbReference>
<dbReference type="InterPro" id="IPR039420">
    <property type="entry name" value="WalR-like"/>
</dbReference>
<feature type="domain" description="Response regulatory" evidence="5">
    <location>
        <begin position="13"/>
        <end position="128"/>
    </location>
</feature>
<gene>
    <name evidence="6" type="ORF">FHS11_005650</name>
</gene>
<keyword evidence="1 4" id="KW-0597">Phosphoprotein</keyword>
<dbReference type="PANTHER" id="PTHR48111">
    <property type="entry name" value="REGULATOR OF RPOS"/>
    <property type="match status" value="1"/>
</dbReference>
<keyword evidence="7" id="KW-1185">Reference proteome</keyword>
<dbReference type="RefSeq" id="WP_157750583.1">
    <property type="nucleotide sequence ID" value="NZ_AP017313.1"/>
</dbReference>
<dbReference type="SMART" id="SM00448">
    <property type="entry name" value="REC"/>
    <property type="match status" value="1"/>
</dbReference>
<sequence length="255" mass="28646">MLNYIRGMQHDISVLVIEDEETWMQKITYDLNHFGYKVVGKVSNLDEALPAITANNFDIALLDINLHGKNSGIELGKMISHALKKPFIFITSSVHDGIIEETAAARPSAFLTKPYSPASLFISIQSALYHFSGGQIAIASKTQAASLNSFFVKLGNKYVRIDWLNVVCLRSDVNHTHIITNKGDAYLIRSSLQRTLQHIIPESLRNDFIQINRAEVLHTRYIEKIVGDEAVTANQSFNITDTYIKSLKRQLNIVS</sequence>
<evidence type="ECO:0000313" key="7">
    <source>
        <dbReference type="Proteomes" id="UP000539265"/>
    </source>
</evidence>
<dbReference type="PROSITE" id="PS50110">
    <property type="entry name" value="RESPONSE_REGULATORY"/>
    <property type="match status" value="1"/>
</dbReference>
<evidence type="ECO:0000256" key="2">
    <source>
        <dbReference type="ARBA" id="ARBA00023012"/>
    </source>
</evidence>
<feature type="modified residue" description="4-aspartylphosphate" evidence="4">
    <location>
        <position position="63"/>
    </location>
</feature>
<dbReference type="Gene3D" id="3.40.50.2300">
    <property type="match status" value="1"/>
</dbReference>
<dbReference type="GO" id="GO:0005829">
    <property type="term" value="C:cytosol"/>
    <property type="evidence" value="ECO:0007669"/>
    <property type="project" value="TreeGrafter"/>
</dbReference>
<dbReference type="SMART" id="SM00850">
    <property type="entry name" value="LytTR"/>
    <property type="match status" value="1"/>
</dbReference>
<dbReference type="Pfam" id="PF00072">
    <property type="entry name" value="Response_reg"/>
    <property type="match status" value="1"/>
</dbReference>
<dbReference type="InterPro" id="IPR011006">
    <property type="entry name" value="CheY-like_superfamily"/>
</dbReference>
<comment type="caution">
    <text evidence="6">The sequence shown here is derived from an EMBL/GenBank/DDBJ whole genome shotgun (WGS) entry which is preliminary data.</text>
</comment>
<dbReference type="Proteomes" id="UP000539265">
    <property type="component" value="Unassembled WGS sequence"/>
</dbReference>
<dbReference type="AlphaFoldDB" id="A0A839SPP3"/>
<evidence type="ECO:0000259" key="5">
    <source>
        <dbReference type="PROSITE" id="PS50110"/>
    </source>
</evidence>
<evidence type="ECO:0000256" key="1">
    <source>
        <dbReference type="ARBA" id="ARBA00022553"/>
    </source>
</evidence>
<dbReference type="PANTHER" id="PTHR48111:SF40">
    <property type="entry name" value="PHOSPHATE REGULON TRANSCRIPTIONAL REGULATORY PROTEIN PHOB"/>
    <property type="match status" value="1"/>
</dbReference>
<evidence type="ECO:0000256" key="4">
    <source>
        <dbReference type="PROSITE-ProRule" id="PRU00169"/>
    </source>
</evidence>
<dbReference type="InterPro" id="IPR001789">
    <property type="entry name" value="Sig_transdc_resp-reg_receiver"/>
</dbReference>
<evidence type="ECO:0000256" key="3">
    <source>
        <dbReference type="ARBA" id="ARBA00023125"/>
    </source>
</evidence>
<dbReference type="EMBL" id="JACHWX010000038">
    <property type="protein sequence ID" value="MBB3059184.1"/>
    <property type="molecule type" value="Genomic_DNA"/>
</dbReference>
<dbReference type="GO" id="GO:0000976">
    <property type="term" value="F:transcription cis-regulatory region binding"/>
    <property type="evidence" value="ECO:0007669"/>
    <property type="project" value="TreeGrafter"/>
</dbReference>